<comment type="caution">
    <text evidence="1">The sequence shown here is derived from an EMBL/GenBank/DDBJ whole genome shotgun (WGS) entry which is preliminary data.</text>
</comment>
<dbReference type="EMBL" id="CM056741">
    <property type="protein sequence ID" value="KAJ8686585.1"/>
    <property type="molecule type" value="Genomic_DNA"/>
</dbReference>
<organism evidence="1 2">
    <name type="scientific">Eretmocerus hayati</name>
    <dbReference type="NCBI Taxonomy" id="131215"/>
    <lineage>
        <taxon>Eukaryota</taxon>
        <taxon>Metazoa</taxon>
        <taxon>Ecdysozoa</taxon>
        <taxon>Arthropoda</taxon>
        <taxon>Hexapoda</taxon>
        <taxon>Insecta</taxon>
        <taxon>Pterygota</taxon>
        <taxon>Neoptera</taxon>
        <taxon>Endopterygota</taxon>
        <taxon>Hymenoptera</taxon>
        <taxon>Apocrita</taxon>
        <taxon>Proctotrupomorpha</taxon>
        <taxon>Chalcidoidea</taxon>
        <taxon>Aphelinidae</taxon>
        <taxon>Aphelininae</taxon>
        <taxon>Eretmocerus</taxon>
    </lineage>
</organism>
<accession>A0ACC2PT38</accession>
<sequence>MPRQELLRRIEDLETGLQSVNVNIHILSEEAASTGRLISEQFALNSSTQNIIFDQSQISLRVQEDNTKAVECLKALLNSQNQQIETLSKRLRETENLLLSKLFKASQTSENQLTDALLSFISEKAEDPSAPV</sequence>
<proteinExistence type="predicted"/>
<keyword evidence="2" id="KW-1185">Reference proteome</keyword>
<protein>
    <submittedName>
        <fullName evidence="1">Uncharacterized protein</fullName>
    </submittedName>
</protein>
<dbReference type="Proteomes" id="UP001239111">
    <property type="component" value="Chromosome 1"/>
</dbReference>
<evidence type="ECO:0000313" key="1">
    <source>
        <dbReference type="EMBL" id="KAJ8686585.1"/>
    </source>
</evidence>
<evidence type="ECO:0000313" key="2">
    <source>
        <dbReference type="Proteomes" id="UP001239111"/>
    </source>
</evidence>
<reference evidence="1" key="1">
    <citation type="submission" date="2023-04" db="EMBL/GenBank/DDBJ databases">
        <title>A chromosome-level genome assembly of the parasitoid wasp Eretmocerus hayati.</title>
        <authorList>
            <person name="Zhong Y."/>
            <person name="Liu S."/>
            <person name="Liu Y."/>
        </authorList>
    </citation>
    <scope>NUCLEOTIDE SEQUENCE</scope>
    <source>
        <strain evidence="1">ZJU_SS_LIU_2023</strain>
    </source>
</reference>
<name>A0ACC2PT38_9HYME</name>
<gene>
    <name evidence="1" type="ORF">QAD02_022379</name>
</gene>